<dbReference type="EMBL" id="JAVDVX010000001">
    <property type="protein sequence ID" value="MDR7088927.1"/>
    <property type="molecule type" value="Genomic_DNA"/>
</dbReference>
<dbReference type="NCBIfam" id="TIGR02293">
    <property type="entry name" value="TAS_TIGR02293"/>
    <property type="match status" value="1"/>
</dbReference>
<gene>
    <name evidence="2" type="ORF">J2X05_000930</name>
</gene>
<dbReference type="InterPro" id="IPR024467">
    <property type="entry name" value="Xre/MbcA/ParS-like_toxin-bd"/>
</dbReference>
<comment type="caution">
    <text evidence="2">The sequence shown here is derived from an EMBL/GenBank/DDBJ whole genome shotgun (WGS) entry which is preliminary data.</text>
</comment>
<dbReference type="Proteomes" id="UP001253595">
    <property type="component" value="Unassembled WGS sequence"/>
</dbReference>
<organism evidence="2 3">
    <name type="scientific">Cellvibrio fibrivorans</name>
    <dbReference type="NCBI Taxonomy" id="126350"/>
    <lineage>
        <taxon>Bacteria</taxon>
        <taxon>Pseudomonadati</taxon>
        <taxon>Pseudomonadota</taxon>
        <taxon>Gammaproteobacteria</taxon>
        <taxon>Cellvibrionales</taxon>
        <taxon>Cellvibrionaceae</taxon>
        <taxon>Cellvibrio</taxon>
    </lineage>
</organism>
<name>A0ABU1UUW9_9GAMM</name>
<proteinExistence type="predicted"/>
<dbReference type="RefSeq" id="WP_310069221.1">
    <property type="nucleotide sequence ID" value="NZ_JAVDVX010000001.1"/>
</dbReference>
<evidence type="ECO:0000259" key="1">
    <source>
        <dbReference type="Pfam" id="PF09722"/>
    </source>
</evidence>
<sequence length="150" mass="16808">MQHSEFTPEKANKGVSARVMARVGSILHIGLKTPLDVVRVSREGIVTSAVDLLVDQGFNRRDLDWIIPLRTLTHRREKGQKLTTDETERWLRAAKISALAQEVLGADKAMAWLNKPRKVFDGLSAMELIKTEPGASLVEETLIQLDEGYF</sequence>
<accession>A0ABU1UUW9</accession>
<dbReference type="InterPro" id="IPR011979">
    <property type="entry name" value="Antitox_Xre"/>
</dbReference>
<reference evidence="2 3" key="1">
    <citation type="submission" date="2023-07" db="EMBL/GenBank/DDBJ databases">
        <title>Sorghum-associated microbial communities from plants grown in Nebraska, USA.</title>
        <authorList>
            <person name="Schachtman D."/>
        </authorList>
    </citation>
    <scope>NUCLEOTIDE SEQUENCE [LARGE SCALE GENOMIC DNA]</scope>
    <source>
        <strain evidence="2 3">BE190</strain>
    </source>
</reference>
<keyword evidence="3" id="KW-1185">Reference proteome</keyword>
<protein>
    <submittedName>
        <fullName evidence="2">Toxin-antitoxin system antitoxin component (TIGR02293 family)</fullName>
    </submittedName>
</protein>
<feature type="domain" description="Antitoxin Xre/MbcA/ParS-like toxin-binding" evidence="1">
    <location>
        <begin position="100"/>
        <end position="148"/>
    </location>
</feature>
<evidence type="ECO:0000313" key="3">
    <source>
        <dbReference type="Proteomes" id="UP001253595"/>
    </source>
</evidence>
<dbReference type="Pfam" id="PF09722">
    <property type="entry name" value="Xre_MbcA_ParS_C"/>
    <property type="match status" value="1"/>
</dbReference>
<evidence type="ECO:0000313" key="2">
    <source>
        <dbReference type="EMBL" id="MDR7088927.1"/>
    </source>
</evidence>